<evidence type="ECO:0000256" key="1">
    <source>
        <dbReference type="ARBA" id="ARBA00061469"/>
    </source>
</evidence>
<gene>
    <name evidence="2" type="ORF">TRIADDRAFT_53720</name>
</gene>
<reference evidence="2 3" key="1">
    <citation type="journal article" date="2008" name="Nature">
        <title>The Trichoplax genome and the nature of placozoans.</title>
        <authorList>
            <person name="Srivastava M."/>
            <person name="Begovic E."/>
            <person name="Chapman J."/>
            <person name="Putnam N.H."/>
            <person name="Hellsten U."/>
            <person name="Kawashima T."/>
            <person name="Kuo A."/>
            <person name="Mitros T."/>
            <person name="Salamov A."/>
            <person name="Carpenter M.L."/>
            <person name="Signorovitch A.Y."/>
            <person name="Moreno M.A."/>
            <person name="Kamm K."/>
            <person name="Grimwood J."/>
            <person name="Schmutz J."/>
            <person name="Shapiro H."/>
            <person name="Grigoriev I.V."/>
            <person name="Buss L.W."/>
            <person name="Schierwater B."/>
            <person name="Dellaporta S.L."/>
            <person name="Rokhsar D.S."/>
        </authorList>
    </citation>
    <scope>NUCLEOTIDE SEQUENCE [LARGE SCALE GENOMIC DNA]</scope>
    <source>
        <strain evidence="2 3">Grell-BS-1999</strain>
    </source>
</reference>
<dbReference type="PANTHER" id="PTHR14534">
    <property type="entry name" value="VACUOLAR IMPORT AND DEGRADATION PROTEIN 24"/>
    <property type="match status" value="1"/>
</dbReference>
<dbReference type="EMBL" id="DS985242">
    <property type="protein sequence ID" value="EDV28268.1"/>
    <property type="molecule type" value="Genomic_DNA"/>
</dbReference>
<dbReference type="PANTHER" id="PTHR14534:SF3">
    <property type="entry name" value="GID COMPLEX SUBUNIT 4 HOMOLOG"/>
    <property type="match status" value="1"/>
</dbReference>
<dbReference type="eggNOG" id="KOG4635">
    <property type="taxonomic scope" value="Eukaryota"/>
</dbReference>
<dbReference type="Proteomes" id="UP000009022">
    <property type="component" value="Unassembled WGS sequence"/>
</dbReference>
<dbReference type="Pfam" id="PF09783">
    <property type="entry name" value="Vac_ImportDeg"/>
    <property type="match status" value="1"/>
</dbReference>
<evidence type="ECO:0000313" key="2">
    <source>
        <dbReference type="EMBL" id="EDV28268.1"/>
    </source>
</evidence>
<dbReference type="InterPro" id="IPR018618">
    <property type="entry name" value="GID4/10-like"/>
</dbReference>
<sequence>MGGLSTSLLYNGSKFIGSQKSKGNSYDVEIILQNVDMENSFICGYLTIKNLTDEYPYLTTFFDGEIIGKKYPFHTRKWDADEDVDRKHWDKFSPFLQFSKNFNSDDFNYDELANLGCVFMRWKEHFLVPDHTVRDINGASFAGFYYICFEKSKAKIEGYYYHRNSERFQSLSLTHVAADNTTVYQFR</sequence>
<dbReference type="GeneID" id="6750776"/>
<dbReference type="RefSeq" id="XP_002110102.1">
    <property type="nucleotide sequence ID" value="XM_002110066.1"/>
</dbReference>
<name>B3RPZ3_TRIAD</name>
<dbReference type="OrthoDB" id="62at2759"/>
<dbReference type="KEGG" id="tad:TRIADDRAFT_53720"/>
<dbReference type="STRING" id="10228.B3RPZ3"/>
<dbReference type="CTD" id="6750776"/>
<dbReference type="HOGENOM" id="CLU_028759_2_0_1"/>
<dbReference type="InParanoid" id="B3RPZ3"/>
<dbReference type="GO" id="GO:0043161">
    <property type="term" value="P:proteasome-mediated ubiquitin-dependent protein catabolic process"/>
    <property type="evidence" value="ECO:0000318"/>
    <property type="project" value="GO_Central"/>
</dbReference>
<protein>
    <submittedName>
        <fullName evidence="2">Uncharacterized protein</fullName>
    </submittedName>
</protein>
<proteinExistence type="inferred from homology"/>
<dbReference type="PhylomeDB" id="B3RPZ3"/>
<organism evidence="2 3">
    <name type="scientific">Trichoplax adhaerens</name>
    <name type="common">Trichoplax reptans</name>
    <dbReference type="NCBI Taxonomy" id="10228"/>
    <lineage>
        <taxon>Eukaryota</taxon>
        <taxon>Metazoa</taxon>
        <taxon>Placozoa</taxon>
        <taxon>Uniplacotomia</taxon>
        <taxon>Trichoplacea</taxon>
        <taxon>Trichoplacidae</taxon>
        <taxon>Trichoplax</taxon>
    </lineage>
</organism>
<comment type="similarity">
    <text evidence="1">Belongs to the GID4/VID24 family.</text>
</comment>
<evidence type="ECO:0000313" key="3">
    <source>
        <dbReference type="Proteomes" id="UP000009022"/>
    </source>
</evidence>
<keyword evidence="3" id="KW-1185">Reference proteome</keyword>
<dbReference type="AlphaFoldDB" id="B3RPZ3"/>
<dbReference type="OMA" id="GYYYHRQ"/>
<accession>B3RPZ3</accession>
<dbReference type="GO" id="GO:0061630">
    <property type="term" value="F:ubiquitin protein ligase activity"/>
    <property type="evidence" value="ECO:0000318"/>
    <property type="project" value="GO_Central"/>
</dbReference>